<dbReference type="RefSeq" id="WP_183266725.1">
    <property type="nucleotide sequence ID" value="NZ_JACHFJ010000009.1"/>
</dbReference>
<dbReference type="PRINTS" id="PR00344">
    <property type="entry name" value="BCTRLSENSOR"/>
</dbReference>
<dbReference type="Pfam" id="PF00512">
    <property type="entry name" value="HisKA"/>
    <property type="match status" value="1"/>
</dbReference>
<organism evidence="5 6">
    <name type="scientific">Acidocella aromatica</name>
    <dbReference type="NCBI Taxonomy" id="1303579"/>
    <lineage>
        <taxon>Bacteria</taxon>
        <taxon>Pseudomonadati</taxon>
        <taxon>Pseudomonadota</taxon>
        <taxon>Alphaproteobacteria</taxon>
        <taxon>Acetobacterales</taxon>
        <taxon>Acidocellaceae</taxon>
        <taxon>Acidocella</taxon>
    </lineage>
</organism>
<protein>
    <recommendedName>
        <fullName evidence="2">histidine kinase</fullName>
        <ecNumber evidence="2">2.7.13.3</ecNumber>
    </recommendedName>
</protein>
<evidence type="ECO:0000256" key="3">
    <source>
        <dbReference type="ARBA" id="ARBA00022553"/>
    </source>
</evidence>
<proteinExistence type="predicted"/>
<feature type="domain" description="Histidine kinase" evidence="4">
    <location>
        <begin position="18"/>
        <end position="225"/>
    </location>
</feature>
<dbReference type="Gene3D" id="3.30.565.10">
    <property type="entry name" value="Histidine kinase-like ATPase, C-terminal domain"/>
    <property type="match status" value="1"/>
</dbReference>
<name>A0A840VQN7_9PROT</name>
<dbReference type="InterPro" id="IPR036890">
    <property type="entry name" value="HATPase_C_sf"/>
</dbReference>
<dbReference type="AlphaFoldDB" id="A0A840VQN7"/>
<evidence type="ECO:0000256" key="1">
    <source>
        <dbReference type="ARBA" id="ARBA00000085"/>
    </source>
</evidence>
<dbReference type="PANTHER" id="PTHR43065:SF42">
    <property type="entry name" value="TWO-COMPONENT SENSOR PPRA"/>
    <property type="match status" value="1"/>
</dbReference>
<evidence type="ECO:0000259" key="4">
    <source>
        <dbReference type="PROSITE" id="PS50109"/>
    </source>
</evidence>
<keyword evidence="6" id="KW-1185">Reference proteome</keyword>
<dbReference type="GO" id="GO:0000155">
    <property type="term" value="F:phosphorelay sensor kinase activity"/>
    <property type="evidence" value="ECO:0007669"/>
    <property type="project" value="InterPro"/>
</dbReference>
<evidence type="ECO:0000313" key="6">
    <source>
        <dbReference type="Proteomes" id="UP000553706"/>
    </source>
</evidence>
<dbReference type="EMBL" id="JACHFJ010000009">
    <property type="protein sequence ID" value="MBB5373700.1"/>
    <property type="molecule type" value="Genomic_DNA"/>
</dbReference>
<dbReference type="InterPro" id="IPR004358">
    <property type="entry name" value="Sig_transdc_His_kin-like_C"/>
</dbReference>
<dbReference type="Proteomes" id="UP000553706">
    <property type="component" value="Unassembled WGS sequence"/>
</dbReference>
<dbReference type="InterPro" id="IPR005467">
    <property type="entry name" value="His_kinase_dom"/>
</dbReference>
<comment type="caution">
    <text evidence="5">The sequence shown here is derived from an EMBL/GenBank/DDBJ whole genome shotgun (WGS) entry which is preliminary data.</text>
</comment>
<dbReference type="SUPFAM" id="SSF47384">
    <property type="entry name" value="Homodimeric domain of signal transducing histidine kinase"/>
    <property type="match status" value="1"/>
</dbReference>
<comment type="catalytic activity">
    <reaction evidence="1">
        <text>ATP + protein L-histidine = ADP + protein N-phospho-L-histidine.</text>
        <dbReference type="EC" id="2.7.13.3"/>
    </reaction>
</comment>
<gene>
    <name evidence="5" type="ORF">HNP71_001965</name>
</gene>
<dbReference type="InterPro" id="IPR003661">
    <property type="entry name" value="HisK_dim/P_dom"/>
</dbReference>
<sequence>MPPDVSGQPDPLARFAGHVAHDLNNLLTAILGNLELLQSRARRNGVSEFDGFIESANRAGGRAVQLVHRLTVFSGGDAQEPSLQFLGQLIQGLEEHARSGNIKVTFRVANTDALLLCDPARANIALVELLNNAADAIAEGGEISVEAGAPDGLVFIRVRDTGRGMAPETLAKAGEVFFTTQPSRAGRGLGLPIVARFAAETGGRMEIASELGRGCQVTLSLPRAGA</sequence>
<dbReference type="PROSITE" id="PS50109">
    <property type="entry name" value="HIS_KIN"/>
    <property type="match status" value="1"/>
</dbReference>
<dbReference type="PANTHER" id="PTHR43065">
    <property type="entry name" value="SENSOR HISTIDINE KINASE"/>
    <property type="match status" value="1"/>
</dbReference>
<dbReference type="InterPro" id="IPR036097">
    <property type="entry name" value="HisK_dim/P_sf"/>
</dbReference>
<dbReference type="SMART" id="SM00387">
    <property type="entry name" value="HATPase_c"/>
    <property type="match status" value="1"/>
</dbReference>
<dbReference type="CDD" id="cd00082">
    <property type="entry name" value="HisKA"/>
    <property type="match status" value="1"/>
</dbReference>
<evidence type="ECO:0000256" key="2">
    <source>
        <dbReference type="ARBA" id="ARBA00012438"/>
    </source>
</evidence>
<evidence type="ECO:0000313" key="5">
    <source>
        <dbReference type="EMBL" id="MBB5373700.1"/>
    </source>
</evidence>
<dbReference type="InterPro" id="IPR003594">
    <property type="entry name" value="HATPase_dom"/>
</dbReference>
<reference evidence="5 6" key="1">
    <citation type="submission" date="2020-08" db="EMBL/GenBank/DDBJ databases">
        <title>Genomic Encyclopedia of Type Strains, Phase IV (KMG-IV): sequencing the most valuable type-strain genomes for metagenomic binning, comparative biology and taxonomic classification.</title>
        <authorList>
            <person name="Goeker M."/>
        </authorList>
    </citation>
    <scope>NUCLEOTIDE SEQUENCE [LARGE SCALE GENOMIC DNA]</scope>
    <source>
        <strain evidence="5 6">DSM 27026</strain>
    </source>
</reference>
<dbReference type="EC" id="2.7.13.3" evidence="2"/>
<dbReference type="Pfam" id="PF02518">
    <property type="entry name" value="HATPase_c"/>
    <property type="match status" value="1"/>
</dbReference>
<accession>A0A840VQN7</accession>
<dbReference type="Gene3D" id="1.10.287.130">
    <property type="match status" value="1"/>
</dbReference>
<dbReference type="SUPFAM" id="SSF55874">
    <property type="entry name" value="ATPase domain of HSP90 chaperone/DNA topoisomerase II/histidine kinase"/>
    <property type="match status" value="1"/>
</dbReference>
<keyword evidence="3" id="KW-0597">Phosphoprotein</keyword>
<dbReference type="SMART" id="SM00388">
    <property type="entry name" value="HisKA"/>
    <property type="match status" value="1"/>
</dbReference>